<dbReference type="Proteomes" id="UP000697802">
    <property type="component" value="Unassembled WGS sequence"/>
</dbReference>
<proteinExistence type="predicted"/>
<gene>
    <name evidence="1" type="ORF">C5471_19925</name>
</gene>
<comment type="caution">
    <text evidence="1">The sequence shown here is derived from an EMBL/GenBank/DDBJ whole genome shotgun (WGS) entry which is preliminary data.</text>
</comment>
<evidence type="ECO:0000313" key="2">
    <source>
        <dbReference type="Proteomes" id="UP000697802"/>
    </source>
</evidence>
<reference evidence="1 2" key="1">
    <citation type="submission" date="2018-02" db="EMBL/GenBank/DDBJ databases">
        <authorList>
            <person name="Machado R.A."/>
        </authorList>
    </citation>
    <scope>NUCLEOTIDE SEQUENCE [LARGE SCALE GENOMIC DNA]</scope>
    <source>
        <strain evidence="1 2">T327</strain>
    </source>
</reference>
<accession>A0ABX0GNW5</accession>
<sequence length="70" mass="8240">MESILLNCALKHTQYYDAETERPIDKAGVRVRREYPHPYHHFLKFNISHSPLSGLNNPILITFHTIHSDR</sequence>
<protein>
    <submittedName>
        <fullName evidence="1">Uncharacterized protein</fullName>
    </submittedName>
</protein>
<keyword evidence="2" id="KW-1185">Reference proteome</keyword>
<name>A0ABX0GNW5_9GAMM</name>
<evidence type="ECO:0000313" key="1">
    <source>
        <dbReference type="EMBL" id="NHB89846.1"/>
    </source>
</evidence>
<dbReference type="EMBL" id="PUJU01000058">
    <property type="protein sequence ID" value="NHB89846.1"/>
    <property type="molecule type" value="Genomic_DNA"/>
</dbReference>
<organism evidence="1 2">
    <name type="scientific">Photorhabdus tasmaniensis</name>
    <dbReference type="NCBI Taxonomy" id="1004159"/>
    <lineage>
        <taxon>Bacteria</taxon>
        <taxon>Pseudomonadati</taxon>
        <taxon>Pseudomonadota</taxon>
        <taxon>Gammaproteobacteria</taxon>
        <taxon>Enterobacterales</taxon>
        <taxon>Morganellaceae</taxon>
        <taxon>Photorhabdus</taxon>
    </lineage>
</organism>